<dbReference type="SUPFAM" id="SSF56529">
    <property type="entry name" value="FAH"/>
    <property type="match status" value="1"/>
</dbReference>
<dbReference type="Proteomes" id="UP000719942">
    <property type="component" value="Unassembled WGS sequence"/>
</dbReference>
<name>A0ABS7DM06_9FIRM</name>
<evidence type="ECO:0000259" key="3">
    <source>
        <dbReference type="Pfam" id="PF10370"/>
    </source>
</evidence>
<dbReference type="Gene3D" id="3.90.850.10">
    <property type="entry name" value="Fumarylacetoacetase-like, C-terminal domain"/>
    <property type="match status" value="1"/>
</dbReference>
<dbReference type="Gene3D" id="2.30.30.370">
    <property type="entry name" value="FAH"/>
    <property type="match status" value="1"/>
</dbReference>
<feature type="domain" description="Fumarylacetoacetase-like C-terminal" evidence="2">
    <location>
        <begin position="55"/>
        <end position="249"/>
    </location>
</feature>
<organism evidence="4 5">
    <name type="scientific">Caproiciproducens faecalis</name>
    <dbReference type="NCBI Taxonomy" id="2820301"/>
    <lineage>
        <taxon>Bacteria</taxon>
        <taxon>Bacillati</taxon>
        <taxon>Bacillota</taxon>
        <taxon>Clostridia</taxon>
        <taxon>Eubacteriales</taxon>
        <taxon>Acutalibacteraceae</taxon>
        <taxon>Caproiciproducens</taxon>
    </lineage>
</organism>
<dbReference type="EMBL" id="JAGFNZ010000002">
    <property type="protein sequence ID" value="MBW7572336.1"/>
    <property type="molecule type" value="Genomic_DNA"/>
</dbReference>
<keyword evidence="4" id="KW-0378">Hydrolase</keyword>
<sequence length="257" mass="28213">MKLIRYQFEEKIEFGSLEDQTVRRLKGDIESGFSETGETVPLCRVRLLSPVMPKKAVCIGLNYKDHIAESGAKTPDSPVVFLKPSTAVIAPQQEIEYPAISSHVDYEGELAVVIGKRAKRVEKADAPKYILGYTCANDVSARDYQPADGQWTIAKGFDTFLPLGPCIQTQADPTELEIRTYLNGRLVQHSNTSQLLFQPYELVSYLSQIMTLEPGDVILTGTPSGVGAIHPGDVVDVEIGRIGRLTNTVKAAQTQCD</sequence>
<reference evidence="4 5" key="1">
    <citation type="submission" date="2021-03" db="EMBL/GenBank/DDBJ databases">
        <title>Caproiciproducens sp. nov. isolated from feces of cow.</title>
        <authorList>
            <person name="Choi J.-Y."/>
        </authorList>
    </citation>
    <scope>NUCLEOTIDE SEQUENCE [LARGE SCALE GENOMIC DNA]</scope>
    <source>
        <strain evidence="4 5">AGMB10547</strain>
    </source>
</reference>
<evidence type="ECO:0000313" key="5">
    <source>
        <dbReference type="Proteomes" id="UP000719942"/>
    </source>
</evidence>
<dbReference type="InterPro" id="IPR011234">
    <property type="entry name" value="Fumarylacetoacetase-like_C"/>
</dbReference>
<dbReference type="InterPro" id="IPR018833">
    <property type="entry name" value="Rv2993c-like_N"/>
</dbReference>
<dbReference type="Pfam" id="PF10370">
    <property type="entry name" value="Rv2993c-like_N"/>
    <property type="match status" value="1"/>
</dbReference>
<dbReference type="GO" id="GO:0016787">
    <property type="term" value="F:hydrolase activity"/>
    <property type="evidence" value="ECO:0007669"/>
    <property type="project" value="UniProtKB-KW"/>
</dbReference>
<evidence type="ECO:0000313" key="4">
    <source>
        <dbReference type="EMBL" id="MBW7572336.1"/>
    </source>
</evidence>
<protein>
    <submittedName>
        <fullName evidence="4">Fumarylacetoacetate hydrolase family protein</fullName>
    </submittedName>
</protein>
<dbReference type="PANTHER" id="PTHR11820">
    <property type="entry name" value="ACYLPYRUVASE"/>
    <property type="match status" value="1"/>
</dbReference>
<evidence type="ECO:0000259" key="2">
    <source>
        <dbReference type="Pfam" id="PF01557"/>
    </source>
</evidence>
<comment type="caution">
    <text evidence="4">The sequence shown here is derived from an EMBL/GenBank/DDBJ whole genome shotgun (WGS) entry which is preliminary data.</text>
</comment>
<accession>A0ABS7DM06</accession>
<evidence type="ECO:0000256" key="1">
    <source>
        <dbReference type="ARBA" id="ARBA00022723"/>
    </source>
</evidence>
<keyword evidence="5" id="KW-1185">Reference proteome</keyword>
<keyword evidence="1" id="KW-0479">Metal-binding</keyword>
<dbReference type="Pfam" id="PF01557">
    <property type="entry name" value="FAA_hydrolase"/>
    <property type="match status" value="1"/>
</dbReference>
<proteinExistence type="predicted"/>
<gene>
    <name evidence="4" type="ORF">J5W02_05870</name>
</gene>
<feature type="domain" description="Rv2993c-like N-terminal" evidence="3">
    <location>
        <begin position="1"/>
        <end position="50"/>
    </location>
</feature>
<dbReference type="InterPro" id="IPR036663">
    <property type="entry name" value="Fumarylacetoacetase_C_sf"/>
</dbReference>
<dbReference type="RefSeq" id="WP_219964743.1">
    <property type="nucleotide sequence ID" value="NZ_JAGFNZ010000002.1"/>
</dbReference>